<feature type="compositionally biased region" description="Basic and acidic residues" evidence="1">
    <location>
        <begin position="38"/>
        <end position="57"/>
    </location>
</feature>
<dbReference type="AlphaFoldDB" id="A0A0R2KWU2"/>
<feature type="compositionally biased region" description="Basic and acidic residues" evidence="1">
    <location>
        <begin position="1"/>
        <end position="11"/>
    </location>
</feature>
<evidence type="ECO:0000313" key="5">
    <source>
        <dbReference type="Proteomes" id="UP000051859"/>
    </source>
</evidence>
<evidence type="ECO:0000256" key="2">
    <source>
        <dbReference type="SAM" id="Phobius"/>
    </source>
</evidence>
<evidence type="ECO:0000313" key="6">
    <source>
        <dbReference type="Proteomes" id="UP000305541"/>
    </source>
</evidence>
<name>A0A0R2KWU2_9LACO</name>
<gene>
    <name evidence="4" type="ORF">FEZ51_03515</name>
    <name evidence="3" type="ORF">IV81_GL001667</name>
</gene>
<protein>
    <submittedName>
        <fullName evidence="3">Uncharacterized protein</fullName>
    </submittedName>
</protein>
<dbReference type="Proteomes" id="UP000051859">
    <property type="component" value="Unassembled WGS sequence"/>
</dbReference>
<feature type="compositionally biased region" description="Basic and acidic residues" evidence="1">
    <location>
        <begin position="18"/>
        <end position="31"/>
    </location>
</feature>
<dbReference type="OrthoDB" id="9988711at2"/>
<dbReference type="RefSeq" id="WP_057802678.1">
    <property type="nucleotide sequence ID" value="NZ_JQBX01000008.1"/>
</dbReference>
<keyword evidence="2" id="KW-0472">Membrane</keyword>
<evidence type="ECO:0000313" key="3">
    <source>
        <dbReference type="EMBL" id="KRN94024.1"/>
    </source>
</evidence>
<dbReference type="PATRIC" id="fig|331679.3.peg.1704"/>
<organism evidence="3 5">
    <name type="scientific">Pediococcus stilesii</name>
    <dbReference type="NCBI Taxonomy" id="331679"/>
    <lineage>
        <taxon>Bacteria</taxon>
        <taxon>Bacillati</taxon>
        <taxon>Bacillota</taxon>
        <taxon>Bacilli</taxon>
        <taxon>Lactobacillales</taxon>
        <taxon>Lactobacillaceae</taxon>
        <taxon>Pediococcus</taxon>
    </lineage>
</organism>
<dbReference type="Proteomes" id="UP000305541">
    <property type="component" value="Unassembled WGS sequence"/>
</dbReference>
<dbReference type="EMBL" id="VBTH01000004">
    <property type="protein sequence ID" value="TLQ04993.1"/>
    <property type="molecule type" value="Genomic_DNA"/>
</dbReference>
<comment type="caution">
    <text evidence="3">The sequence shown here is derived from an EMBL/GenBank/DDBJ whole genome shotgun (WGS) entry which is preliminary data.</text>
</comment>
<evidence type="ECO:0000313" key="4">
    <source>
        <dbReference type="EMBL" id="TLQ04993.1"/>
    </source>
</evidence>
<accession>A0A0R2KWU2</accession>
<reference evidence="3 5" key="1">
    <citation type="journal article" date="2015" name="Genome Announc.">
        <title>Expanding the biotechnology potential of lactobacilli through comparative genomics of 213 strains and associated genera.</title>
        <authorList>
            <person name="Sun Z."/>
            <person name="Harris H.M."/>
            <person name="McCann A."/>
            <person name="Guo C."/>
            <person name="Argimon S."/>
            <person name="Zhang W."/>
            <person name="Yang X."/>
            <person name="Jeffery I.B."/>
            <person name="Cooney J.C."/>
            <person name="Kagawa T.F."/>
            <person name="Liu W."/>
            <person name="Song Y."/>
            <person name="Salvetti E."/>
            <person name="Wrobel A."/>
            <person name="Rasinkangas P."/>
            <person name="Parkhill J."/>
            <person name="Rea M.C."/>
            <person name="O'Sullivan O."/>
            <person name="Ritari J."/>
            <person name="Douillard F.P."/>
            <person name="Paul Ross R."/>
            <person name="Yang R."/>
            <person name="Briner A.E."/>
            <person name="Felis G.E."/>
            <person name="de Vos W.M."/>
            <person name="Barrangou R."/>
            <person name="Klaenhammer T.R."/>
            <person name="Caufield P.W."/>
            <person name="Cui Y."/>
            <person name="Zhang H."/>
            <person name="O'Toole P.W."/>
        </authorList>
    </citation>
    <scope>NUCLEOTIDE SEQUENCE [LARGE SCALE GENOMIC DNA]</scope>
    <source>
        <strain evidence="3 5">DSM 18001</strain>
    </source>
</reference>
<dbReference type="STRING" id="331679.IV81_GL001667"/>
<dbReference type="EMBL" id="JQBX01000008">
    <property type="protein sequence ID" value="KRN94024.1"/>
    <property type="molecule type" value="Genomic_DNA"/>
</dbReference>
<keyword evidence="5" id="KW-1185">Reference proteome</keyword>
<evidence type="ECO:0000256" key="1">
    <source>
        <dbReference type="SAM" id="MobiDB-lite"/>
    </source>
</evidence>
<feature type="transmembrane region" description="Helical" evidence="2">
    <location>
        <begin position="63"/>
        <end position="84"/>
    </location>
</feature>
<proteinExistence type="predicted"/>
<sequence>MDEKKQTRAEYQKSLQKNLDRKNEEVEEPSKTRRNQKKPSEKEQRFNPDERSEEKSRNLAKKLNIAIAVLGIGIILVFLVLFFVG</sequence>
<keyword evidence="2" id="KW-1133">Transmembrane helix</keyword>
<keyword evidence="2" id="KW-0812">Transmembrane</keyword>
<feature type="region of interest" description="Disordered" evidence="1">
    <location>
        <begin position="1"/>
        <end position="57"/>
    </location>
</feature>
<reference evidence="4 6" key="2">
    <citation type="submission" date="2019-05" db="EMBL/GenBank/DDBJ databases">
        <title>The metagenome of a microbial culture collection derived from dairy environment covers the genomic content of the human microbiome.</title>
        <authorList>
            <person name="Roder T."/>
            <person name="Wuthrich D."/>
            <person name="Sattari Z."/>
            <person name="Von Ah U."/>
            <person name="Bar C."/>
            <person name="Ronchi F."/>
            <person name="Macpherson A.J."/>
            <person name="Ganal-Vonarburg S.C."/>
            <person name="Bruggmann R."/>
            <person name="Vergeres G."/>
        </authorList>
    </citation>
    <scope>NUCLEOTIDE SEQUENCE [LARGE SCALE GENOMIC DNA]</scope>
    <source>
        <strain evidence="4 6">FAM 18815</strain>
    </source>
</reference>